<evidence type="ECO:0000313" key="3">
    <source>
        <dbReference type="Proteomes" id="UP001497382"/>
    </source>
</evidence>
<feature type="non-terminal residue" evidence="2">
    <location>
        <position position="118"/>
    </location>
</feature>
<dbReference type="EMBL" id="CAXIEN010000031">
    <property type="protein sequence ID" value="CAL1267997.1"/>
    <property type="molecule type" value="Genomic_DNA"/>
</dbReference>
<organism evidence="2 3">
    <name type="scientific">Larinioides sclopetarius</name>
    <dbReference type="NCBI Taxonomy" id="280406"/>
    <lineage>
        <taxon>Eukaryota</taxon>
        <taxon>Metazoa</taxon>
        <taxon>Ecdysozoa</taxon>
        <taxon>Arthropoda</taxon>
        <taxon>Chelicerata</taxon>
        <taxon>Arachnida</taxon>
        <taxon>Araneae</taxon>
        <taxon>Araneomorphae</taxon>
        <taxon>Entelegynae</taxon>
        <taxon>Araneoidea</taxon>
        <taxon>Araneidae</taxon>
        <taxon>Larinioides</taxon>
    </lineage>
</organism>
<sequence>KGFYRIDVSFFLLLIIFNSLTDGTDENEIEIVKSEKNAICRLRLTGLVAKKFYAAIDDIHQYDPIPVDSLLCGHLFNGAFQGLSTLRNDSAISVFCDGEKVILSSFLTMNDVSIKYEW</sequence>
<feature type="chain" id="PRO_5043942927" evidence="1">
    <location>
        <begin position="24"/>
        <end position="118"/>
    </location>
</feature>
<keyword evidence="3" id="KW-1185">Reference proteome</keyword>
<evidence type="ECO:0000256" key="1">
    <source>
        <dbReference type="SAM" id="SignalP"/>
    </source>
</evidence>
<protein>
    <submittedName>
        <fullName evidence="2">Uncharacterized protein</fullName>
    </submittedName>
</protein>
<proteinExistence type="predicted"/>
<keyword evidence="1" id="KW-0732">Signal</keyword>
<accession>A0AAV1ZCG3</accession>
<comment type="caution">
    <text evidence="2">The sequence shown here is derived from an EMBL/GenBank/DDBJ whole genome shotgun (WGS) entry which is preliminary data.</text>
</comment>
<feature type="signal peptide" evidence="1">
    <location>
        <begin position="1"/>
        <end position="23"/>
    </location>
</feature>
<feature type="non-terminal residue" evidence="2">
    <location>
        <position position="1"/>
    </location>
</feature>
<evidence type="ECO:0000313" key="2">
    <source>
        <dbReference type="EMBL" id="CAL1267997.1"/>
    </source>
</evidence>
<name>A0AAV1ZCG3_9ARAC</name>
<gene>
    <name evidence="2" type="ORF">LARSCL_LOCUS3939</name>
</gene>
<dbReference type="AlphaFoldDB" id="A0AAV1ZCG3"/>
<dbReference type="Proteomes" id="UP001497382">
    <property type="component" value="Unassembled WGS sequence"/>
</dbReference>
<reference evidence="2 3" key="1">
    <citation type="submission" date="2024-04" db="EMBL/GenBank/DDBJ databases">
        <authorList>
            <person name="Rising A."/>
            <person name="Reimegard J."/>
            <person name="Sonavane S."/>
            <person name="Akerstrom W."/>
            <person name="Nylinder S."/>
            <person name="Hedman E."/>
            <person name="Kallberg Y."/>
        </authorList>
    </citation>
    <scope>NUCLEOTIDE SEQUENCE [LARGE SCALE GENOMIC DNA]</scope>
</reference>